<comment type="caution">
    <text evidence="8">The sequence shown here is derived from an EMBL/GenBank/DDBJ whole genome shotgun (WGS) entry which is preliminary data.</text>
</comment>
<dbReference type="Gene3D" id="3.30.200.20">
    <property type="entry name" value="Phosphorylase Kinase, domain 1"/>
    <property type="match status" value="1"/>
</dbReference>
<evidence type="ECO:0000259" key="6">
    <source>
        <dbReference type="PROSITE" id="PS50001"/>
    </source>
</evidence>
<reference evidence="8 9" key="1">
    <citation type="submission" date="2019-03" db="EMBL/GenBank/DDBJ databases">
        <title>First draft genome of Liparis tanakae, snailfish: a comprehensive survey of snailfish specific genes.</title>
        <authorList>
            <person name="Kim W."/>
            <person name="Song I."/>
            <person name="Jeong J.-H."/>
            <person name="Kim D."/>
            <person name="Kim S."/>
            <person name="Ryu S."/>
            <person name="Song J.Y."/>
            <person name="Lee S.K."/>
        </authorList>
    </citation>
    <scope>NUCLEOTIDE SEQUENCE [LARGE SCALE GENOMIC DNA]</scope>
    <source>
        <tissue evidence="8">Muscle</tissue>
    </source>
</reference>
<name>A0A4Z2IYQ7_9TELE</name>
<keyword evidence="2 4" id="KW-0727">SH2 domain</keyword>
<dbReference type="PRINTS" id="PR00452">
    <property type="entry name" value="SH3DOMAIN"/>
</dbReference>
<gene>
    <name evidence="8" type="primary">LCK</name>
    <name evidence="8" type="ORF">EYF80_006732</name>
</gene>
<evidence type="ECO:0000259" key="7">
    <source>
        <dbReference type="PROSITE" id="PS50002"/>
    </source>
</evidence>
<dbReference type="Pfam" id="PF00017">
    <property type="entry name" value="SH2"/>
    <property type="match status" value="1"/>
</dbReference>
<evidence type="ECO:0000256" key="4">
    <source>
        <dbReference type="PROSITE-ProRule" id="PRU00191"/>
    </source>
</evidence>
<dbReference type="OrthoDB" id="4062651at2759"/>
<dbReference type="Gene3D" id="2.30.30.40">
    <property type="entry name" value="SH3 Domains"/>
    <property type="match status" value="1"/>
</dbReference>
<keyword evidence="8" id="KW-0418">Kinase</keyword>
<dbReference type="InterPro" id="IPR035850">
    <property type="entry name" value="Lck_SH2"/>
</dbReference>
<dbReference type="PRINTS" id="PR00401">
    <property type="entry name" value="SH2DOMAIN"/>
</dbReference>
<evidence type="ECO:0000256" key="3">
    <source>
        <dbReference type="ARBA" id="ARBA00023288"/>
    </source>
</evidence>
<protein>
    <submittedName>
        <fullName evidence="8">Proto-oncogene tyrosine-protein kinase LCK</fullName>
    </submittedName>
</protein>
<dbReference type="InterPro" id="IPR036028">
    <property type="entry name" value="SH3-like_dom_sf"/>
</dbReference>
<dbReference type="Pfam" id="PF00018">
    <property type="entry name" value="SH3_1"/>
    <property type="match status" value="1"/>
</dbReference>
<dbReference type="SUPFAM" id="SSF50044">
    <property type="entry name" value="SH3-domain"/>
    <property type="match status" value="1"/>
</dbReference>
<dbReference type="SMART" id="SM00326">
    <property type="entry name" value="SH3"/>
    <property type="match status" value="1"/>
</dbReference>
<dbReference type="SUPFAM" id="SSF55550">
    <property type="entry name" value="SH2 domain"/>
    <property type="match status" value="1"/>
</dbReference>
<evidence type="ECO:0000256" key="2">
    <source>
        <dbReference type="ARBA" id="ARBA00022999"/>
    </source>
</evidence>
<keyword evidence="1 5" id="KW-0728">SH3 domain</keyword>
<evidence type="ECO:0000256" key="5">
    <source>
        <dbReference type="PROSITE-ProRule" id="PRU00192"/>
    </source>
</evidence>
<organism evidence="8 9">
    <name type="scientific">Liparis tanakae</name>
    <name type="common">Tanaka's snailfish</name>
    <dbReference type="NCBI Taxonomy" id="230148"/>
    <lineage>
        <taxon>Eukaryota</taxon>
        <taxon>Metazoa</taxon>
        <taxon>Chordata</taxon>
        <taxon>Craniata</taxon>
        <taxon>Vertebrata</taxon>
        <taxon>Euteleostomi</taxon>
        <taxon>Actinopterygii</taxon>
        <taxon>Neopterygii</taxon>
        <taxon>Teleostei</taxon>
        <taxon>Neoteleostei</taxon>
        <taxon>Acanthomorphata</taxon>
        <taxon>Eupercaria</taxon>
        <taxon>Perciformes</taxon>
        <taxon>Cottioidei</taxon>
        <taxon>Cottales</taxon>
        <taxon>Liparidae</taxon>
        <taxon>Liparis</taxon>
    </lineage>
</organism>
<evidence type="ECO:0000313" key="9">
    <source>
        <dbReference type="Proteomes" id="UP000314294"/>
    </source>
</evidence>
<feature type="domain" description="SH2" evidence="6">
    <location>
        <begin position="107"/>
        <end position="204"/>
    </location>
</feature>
<feature type="domain" description="SH3" evidence="7">
    <location>
        <begin position="41"/>
        <end position="102"/>
    </location>
</feature>
<keyword evidence="3" id="KW-0449">Lipoprotein</keyword>
<dbReference type="SMART" id="SM00252">
    <property type="entry name" value="SH2"/>
    <property type="match status" value="1"/>
</dbReference>
<dbReference type="Proteomes" id="UP000314294">
    <property type="component" value="Unassembled WGS sequence"/>
</dbReference>
<dbReference type="AlphaFoldDB" id="A0A4Z2IYQ7"/>
<dbReference type="GO" id="GO:0016301">
    <property type="term" value="F:kinase activity"/>
    <property type="evidence" value="ECO:0007669"/>
    <property type="project" value="UniProtKB-KW"/>
</dbReference>
<dbReference type="PROSITE" id="PS50002">
    <property type="entry name" value="SH3"/>
    <property type="match status" value="1"/>
</dbReference>
<dbReference type="InterPro" id="IPR000980">
    <property type="entry name" value="SH2"/>
</dbReference>
<dbReference type="InterPro" id="IPR001452">
    <property type="entry name" value="SH3_domain"/>
</dbReference>
<evidence type="ECO:0000256" key="1">
    <source>
        <dbReference type="ARBA" id="ARBA00022443"/>
    </source>
</evidence>
<dbReference type="Gene3D" id="3.30.505.10">
    <property type="entry name" value="SH2 domain"/>
    <property type="match status" value="1"/>
</dbReference>
<dbReference type="InterPro" id="IPR036860">
    <property type="entry name" value="SH2_dom_sf"/>
</dbReference>
<dbReference type="EMBL" id="SRLO01000035">
    <property type="protein sequence ID" value="TNN83125.1"/>
    <property type="molecule type" value="Genomic_DNA"/>
</dbReference>
<dbReference type="PANTHER" id="PTHR46037">
    <property type="entry name" value="PROTEIN ENHANCER OF SEVENLESS 2B"/>
    <property type="match status" value="1"/>
</dbReference>
<dbReference type="PROSITE" id="PS50001">
    <property type="entry name" value="SH2"/>
    <property type="match status" value="1"/>
</dbReference>
<dbReference type="CDD" id="cd10362">
    <property type="entry name" value="SH2_Src_Lck"/>
    <property type="match status" value="1"/>
</dbReference>
<dbReference type="InterPro" id="IPR043539">
    <property type="entry name" value="Grb2-like"/>
</dbReference>
<evidence type="ECO:0000313" key="8">
    <source>
        <dbReference type="EMBL" id="TNN83125.1"/>
    </source>
</evidence>
<keyword evidence="9" id="KW-1185">Reference proteome</keyword>
<keyword evidence="8" id="KW-0808">Transferase</keyword>
<sequence length="243" mass="27510">MENLDEICDNCNCPFPPQSNNPYTGQLIPYPSQHSPPTSPLPANLVVAIYSYEPNHDGDLGFEKGDKLKIINKEDPEWYLAESLTTGQRGYIPHNFVATTTVETQPWFFKNISRIEATRLLLAPGNKIGSYLIRESETTQGSFSLSIRDLDHNSGEGVKHYRIRNMDSGGFYITAKISFDSLKELVQHHSREAGGLCMKLMKPCQSRAPQKPWWQDEWEISRESLKLESKLGAGQFGEVWMGE</sequence>
<accession>A0A4Z2IYQ7</accession>
<dbReference type="FunFam" id="2.30.30.40:FF:000152">
    <property type="entry name" value="Tyrosine-protein kinase"/>
    <property type="match status" value="1"/>
</dbReference>
<proteinExistence type="predicted"/>